<protein>
    <submittedName>
        <fullName evidence="2">Helix-turn-helix transcriptional regulator</fullName>
    </submittedName>
</protein>
<organism evidence="2 3">
    <name type="scientific">Alicyclobacillus mali</name>
    <name type="common">ex Roth et al. 2021</name>
    <dbReference type="NCBI Taxonomy" id="1123961"/>
    <lineage>
        <taxon>Bacteria</taxon>
        <taxon>Bacillati</taxon>
        <taxon>Bacillota</taxon>
        <taxon>Bacilli</taxon>
        <taxon>Bacillales</taxon>
        <taxon>Alicyclobacillaceae</taxon>
        <taxon>Alicyclobacillus</taxon>
    </lineage>
</organism>
<dbReference type="InterPro" id="IPR001387">
    <property type="entry name" value="Cro/C1-type_HTH"/>
</dbReference>
<evidence type="ECO:0000313" key="3">
    <source>
        <dbReference type="Proteomes" id="UP000642910"/>
    </source>
</evidence>
<dbReference type="Gene3D" id="1.10.260.40">
    <property type="entry name" value="lambda repressor-like DNA-binding domains"/>
    <property type="match status" value="1"/>
</dbReference>
<comment type="caution">
    <text evidence="2">The sequence shown here is derived from an EMBL/GenBank/DDBJ whole genome shotgun (WGS) entry which is preliminary data.</text>
</comment>
<dbReference type="InterPro" id="IPR010982">
    <property type="entry name" value="Lambda_DNA-bd_dom_sf"/>
</dbReference>
<dbReference type="SUPFAM" id="SSF47413">
    <property type="entry name" value="lambda repressor-like DNA-binding domains"/>
    <property type="match status" value="1"/>
</dbReference>
<dbReference type="PROSITE" id="PS50943">
    <property type="entry name" value="HTH_CROC1"/>
    <property type="match status" value="1"/>
</dbReference>
<keyword evidence="3" id="KW-1185">Reference proteome</keyword>
<dbReference type="RefSeq" id="WP_195867982.1">
    <property type="nucleotide sequence ID" value="NZ_JADPKZ010000045.1"/>
</dbReference>
<dbReference type="Pfam" id="PF01381">
    <property type="entry name" value="HTH_3"/>
    <property type="match status" value="1"/>
</dbReference>
<sequence length="72" mass="8518">MRHLLRQARLERGWTQAEAARRLNMSEREYRHLELGTRKPSLDNLRSIHRVFGIPYEQLVEGVFGDKTRCAP</sequence>
<dbReference type="SMART" id="SM00530">
    <property type="entry name" value="HTH_XRE"/>
    <property type="match status" value="1"/>
</dbReference>
<dbReference type="EMBL" id="JADPKZ010000045">
    <property type="protein sequence ID" value="MBF8378510.1"/>
    <property type="molecule type" value="Genomic_DNA"/>
</dbReference>
<dbReference type="Proteomes" id="UP000642910">
    <property type="component" value="Unassembled WGS sequence"/>
</dbReference>
<evidence type="ECO:0000259" key="1">
    <source>
        <dbReference type="PROSITE" id="PS50943"/>
    </source>
</evidence>
<proteinExistence type="predicted"/>
<accession>A0ABS0F5D2</accession>
<gene>
    <name evidence="2" type="ORF">IW967_11655</name>
</gene>
<feature type="domain" description="HTH cro/C1-type" evidence="1">
    <location>
        <begin position="5"/>
        <end position="59"/>
    </location>
</feature>
<reference evidence="2 3" key="1">
    <citation type="submission" date="2020-11" db="EMBL/GenBank/DDBJ databases">
        <title>Genomic insight of Alicyclobacillus mali FL 18 reveals a new arsenic-resistant strain, with potential in environmental biotechnology.</title>
        <authorList>
            <person name="Fiorentino G."/>
            <person name="Gallo G."/>
            <person name="Aulitto M."/>
        </authorList>
    </citation>
    <scope>NUCLEOTIDE SEQUENCE [LARGE SCALE GENOMIC DNA]</scope>
    <source>
        <strain evidence="2 3">FL 18</strain>
    </source>
</reference>
<name>A0ABS0F5D2_9BACL</name>
<dbReference type="CDD" id="cd00093">
    <property type="entry name" value="HTH_XRE"/>
    <property type="match status" value="1"/>
</dbReference>
<evidence type="ECO:0000313" key="2">
    <source>
        <dbReference type="EMBL" id="MBF8378510.1"/>
    </source>
</evidence>